<dbReference type="AlphaFoldDB" id="A0A9Q8QH64"/>
<evidence type="ECO:0008006" key="4">
    <source>
        <dbReference type="Google" id="ProtNLM"/>
    </source>
</evidence>
<sequence length="613" mass="68166">MSSRVTAAAEGWAEYPPRTPIPSLTLDASISREDVNAGQVVDKWIADLADSIDHRNAKAFEILFVQESWWRDLVALTWNVASKFGPKAISAYVLGSTFGLGQINVIQSPSLQPRLEQLGPATFIQAAFTFTNKFGSGRGVIRLANVGPNNQWKAWTASTELERLKEPRYVIRQVDEQAGQKAGQLQVVVVGGGQCGLSFAAHLEHMGLRYLLIEKTPRIGDSWRNRYNSLKTHTPTTMDSLPFLRYPTNWPRNMTKDQYGDWMECYSKIMKLKTRTSTSVKRIVRDRDNHSYRVELETNRTSYIITTKHVVLSTGLHSDQPVRLGLPGQDAFRGEIYHSSKHKSASGVSNLASKSITIVGTGTSAHDIAQDFVNHGAKSVAMIQRNPNIFVSLESLETIMLGLWMTPNLSTEDADLIETSFPNVVALTLESGTMPLCAEFDKELIEGMEKAGMVFRKGEDGVGLLDHLILKSGHFYIDHGAAQMIADGRIKIHRSKKGLSAFYDHGLVLADGGTKLESDVIVLATGWERTAKVVERLLGKDMADAVKAQEWGDLDDESERKGWWRPSGVPGVWCMSGAISWARQYSRMLALQIDAVEKGYNDEYYVAVPKFKL</sequence>
<dbReference type="PRINTS" id="PR00469">
    <property type="entry name" value="PNDRDTASEII"/>
</dbReference>
<dbReference type="GO" id="GO:0050660">
    <property type="term" value="F:flavin adenine dinucleotide binding"/>
    <property type="evidence" value="ECO:0007669"/>
    <property type="project" value="TreeGrafter"/>
</dbReference>
<evidence type="ECO:0000256" key="1">
    <source>
        <dbReference type="ARBA" id="ARBA00023002"/>
    </source>
</evidence>
<dbReference type="PANTHER" id="PTHR43539:SF24">
    <property type="entry name" value="FAD_NAD(P)-BINDING DOMAIN-CONTAINING PROTEIN-RELATED"/>
    <property type="match status" value="1"/>
</dbReference>
<name>A0A9Q8QH64_9HYPO</name>
<proteinExistence type="predicted"/>
<dbReference type="SUPFAM" id="SSF51905">
    <property type="entry name" value="FAD/NAD(P)-binding domain"/>
    <property type="match status" value="2"/>
</dbReference>
<reference evidence="2" key="1">
    <citation type="submission" date="2021-11" db="EMBL/GenBank/DDBJ databases">
        <title>Purpureocillium_takamizusanense_genome.</title>
        <authorList>
            <person name="Nguyen N.-H."/>
        </authorList>
    </citation>
    <scope>NUCLEOTIDE SEQUENCE</scope>
    <source>
        <strain evidence="2">PT3</strain>
    </source>
</reference>
<dbReference type="KEGG" id="ptkz:JDV02_005725"/>
<dbReference type="EMBL" id="CP086358">
    <property type="protein sequence ID" value="UNI19545.1"/>
    <property type="molecule type" value="Genomic_DNA"/>
</dbReference>
<protein>
    <recommendedName>
        <fullName evidence="4">FAD/NAD(P)-binding domain-containing protein</fullName>
    </recommendedName>
</protein>
<dbReference type="GO" id="GO:0004497">
    <property type="term" value="F:monooxygenase activity"/>
    <property type="evidence" value="ECO:0007669"/>
    <property type="project" value="TreeGrafter"/>
</dbReference>
<dbReference type="GeneID" id="72067674"/>
<dbReference type="Pfam" id="PF13738">
    <property type="entry name" value="Pyr_redox_3"/>
    <property type="match status" value="1"/>
</dbReference>
<dbReference type="PANTHER" id="PTHR43539">
    <property type="entry name" value="FLAVIN-BINDING MONOOXYGENASE-LIKE PROTEIN (AFU_ORTHOLOGUE AFUA_4G09220)"/>
    <property type="match status" value="1"/>
</dbReference>
<accession>A0A9Q8QH64</accession>
<dbReference type="RefSeq" id="XP_047843026.1">
    <property type="nucleotide sequence ID" value="XM_047987042.1"/>
</dbReference>
<dbReference type="InterPro" id="IPR050982">
    <property type="entry name" value="Auxin_biosynth/cation_transpt"/>
</dbReference>
<dbReference type="InterPro" id="IPR036188">
    <property type="entry name" value="FAD/NAD-bd_sf"/>
</dbReference>
<dbReference type="OrthoDB" id="74360at2759"/>
<dbReference type="Gene3D" id="3.50.50.60">
    <property type="entry name" value="FAD/NAD(P)-binding domain"/>
    <property type="match status" value="1"/>
</dbReference>
<evidence type="ECO:0000313" key="3">
    <source>
        <dbReference type="Proteomes" id="UP000829364"/>
    </source>
</evidence>
<gene>
    <name evidence="2" type="ORF">JDV02_005725</name>
</gene>
<keyword evidence="1" id="KW-0560">Oxidoreductase</keyword>
<evidence type="ECO:0000313" key="2">
    <source>
        <dbReference type="EMBL" id="UNI19545.1"/>
    </source>
</evidence>
<dbReference type="Proteomes" id="UP000829364">
    <property type="component" value="Chromosome 5"/>
</dbReference>
<organism evidence="2 3">
    <name type="scientific">Purpureocillium takamizusanense</name>
    <dbReference type="NCBI Taxonomy" id="2060973"/>
    <lineage>
        <taxon>Eukaryota</taxon>
        <taxon>Fungi</taxon>
        <taxon>Dikarya</taxon>
        <taxon>Ascomycota</taxon>
        <taxon>Pezizomycotina</taxon>
        <taxon>Sordariomycetes</taxon>
        <taxon>Hypocreomycetidae</taxon>
        <taxon>Hypocreales</taxon>
        <taxon>Ophiocordycipitaceae</taxon>
        <taxon>Purpureocillium</taxon>
    </lineage>
</organism>
<keyword evidence="3" id="KW-1185">Reference proteome</keyword>